<feature type="domain" description="Response regulatory" evidence="4">
    <location>
        <begin position="5"/>
        <end position="120"/>
    </location>
</feature>
<feature type="modified residue" description="4-aspartylphosphate" evidence="3">
    <location>
        <position position="53"/>
    </location>
</feature>
<dbReference type="SUPFAM" id="SSF52172">
    <property type="entry name" value="CheY-like"/>
    <property type="match status" value="1"/>
</dbReference>
<evidence type="ECO:0000256" key="2">
    <source>
        <dbReference type="ARBA" id="ARBA00034247"/>
    </source>
</evidence>
<dbReference type="EMBL" id="LVJN01000021">
    <property type="protein sequence ID" value="OSM00209.1"/>
    <property type="molecule type" value="Genomic_DNA"/>
</dbReference>
<proteinExistence type="predicted"/>
<dbReference type="EC" id="2.7.7.65" evidence="1"/>
<evidence type="ECO:0000256" key="3">
    <source>
        <dbReference type="PROSITE-ProRule" id="PRU00169"/>
    </source>
</evidence>
<evidence type="ECO:0000259" key="5">
    <source>
        <dbReference type="PROSITE" id="PS50887"/>
    </source>
</evidence>
<dbReference type="SMART" id="SM00267">
    <property type="entry name" value="GGDEF"/>
    <property type="match status" value="1"/>
</dbReference>
<dbReference type="InterPro" id="IPR000160">
    <property type="entry name" value="GGDEF_dom"/>
</dbReference>
<comment type="catalytic activity">
    <reaction evidence="2">
        <text>2 GTP = 3',3'-c-di-GMP + 2 diphosphate</text>
        <dbReference type="Rhea" id="RHEA:24898"/>
        <dbReference type="ChEBI" id="CHEBI:33019"/>
        <dbReference type="ChEBI" id="CHEBI:37565"/>
        <dbReference type="ChEBI" id="CHEBI:58805"/>
        <dbReference type="EC" id="2.7.7.65"/>
    </reaction>
</comment>
<dbReference type="GO" id="GO:1902201">
    <property type="term" value="P:negative regulation of bacterial-type flagellum-dependent cell motility"/>
    <property type="evidence" value="ECO:0007669"/>
    <property type="project" value="TreeGrafter"/>
</dbReference>
<evidence type="ECO:0000313" key="7">
    <source>
        <dbReference type="Proteomes" id="UP000194003"/>
    </source>
</evidence>
<dbReference type="InterPro" id="IPR001789">
    <property type="entry name" value="Sig_transdc_resp-reg_receiver"/>
</dbReference>
<dbReference type="PROSITE" id="PS50110">
    <property type="entry name" value="RESPONSE_REGULATORY"/>
    <property type="match status" value="1"/>
</dbReference>
<dbReference type="Pfam" id="PF00990">
    <property type="entry name" value="GGDEF"/>
    <property type="match status" value="1"/>
</dbReference>
<dbReference type="RefSeq" id="WP_085446674.1">
    <property type="nucleotide sequence ID" value="NZ_LVJN01000021.1"/>
</dbReference>
<dbReference type="PANTHER" id="PTHR45138">
    <property type="entry name" value="REGULATORY COMPONENTS OF SENSORY TRANSDUCTION SYSTEM"/>
    <property type="match status" value="1"/>
</dbReference>
<dbReference type="InterPro" id="IPR043128">
    <property type="entry name" value="Rev_trsase/Diguanyl_cyclase"/>
</dbReference>
<dbReference type="InterPro" id="IPR011006">
    <property type="entry name" value="CheY-like_superfamily"/>
</dbReference>
<dbReference type="InterPro" id="IPR050469">
    <property type="entry name" value="Diguanylate_Cyclase"/>
</dbReference>
<dbReference type="NCBIfam" id="TIGR00254">
    <property type="entry name" value="GGDEF"/>
    <property type="match status" value="1"/>
</dbReference>
<gene>
    <name evidence="6" type="ORF">MAIT1_00671</name>
</gene>
<comment type="caution">
    <text evidence="6">The sequence shown here is derived from an EMBL/GenBank/DDBJ whole genome shotgun (WGS) entry which is preliminary data.</text>
</comment>
<dbReference type="Gene3D" id="3.40.50.2300">
    <property type="match status" value="1"/>
</dbReference>
<evidence type="ECO:0000256" key="1">
    <source>
        <dbReference type="ARBA" id="ARBA00012528"/>
    </source>
</evidence>
<dbReference type="InterPro" id="IPR029787">
    <property type="entry name" value="Nucleotide_cyclase"/>
</dbReference>
<name>A0A1Y2JZA9_9PROT</name>
<dbReference type="Pfam" id="PF00072">
    <property type="entry name" value="Response_reg"/>
    <property type="match status" value="1"/>
</dbReference>
<protein>
    <recommendedName>
        <fullName evidence="1">diguanylate cyclase</fullName>
        <ecNumber evidence="1">2.7.7.65</ecNumber>
    </recommendedName>
</protein>
<dbReference type="PROSITE" id="PS50887">
    <property type="entry name" value="GGDEF"/>
    <property type="match status" value="1"/>
</dbReference>
<dbReference type="CDD" id="cd01949">
    <property type="entry name" value="GGDEF"/>
    <property type="match status" value="1"/>
</dbReference>
<dbReference type="OrthoDB" id="9812260at2"/>
<reference evidence="6 7" key="1">
    <citation type="journal article" date="2016" name="BMC Genomics">
        <title>Combined genomic and structural analyses of a cultured magnetotactic bacterium reveals its niche adaptation to a dynamic environment.</title>
        <authorList>
            <person name="Araujo A.C."/>
            <person name="Morillo V."/>
            <person name="Cypriano J."/>
            <person name="Teixeira L.C."/>
            <person name="Leao P."/>
            <person name="Lyra S."/>
            <person name="Almeida L.G."/>
            <person name="Bazylinski D.A."/>
            <person name="Vasconcellos A.T."/>
            <person name="Abreu F."/>
            <person name="Lins U."/>
        </authorList>
    </citation>
    <scope>NUCLEOTIDE SEQUENCE [LARGE SCALE GENOMIC DNA]</scope>
    <source>
        <strain evidence="6 7">IT-1</strain>
    </source>
</reference>
<dbReference type="STRING" id="1434232.MAIT1_00671"/>
<dbReference type="SMART" id="SM00448">
    <property type="entry name" value="REC"/>
    <property type="match status" value="1"/>
</dbReference>
<dbReference type="PANTHER" id="PTHR45138:SF9">
    <property type="entry name" value="DIGUANYLATE CYCLASE DGCM-RELATED"/>
    <property type="match status" value="1"/>
</dbReference>
<dbReference type="SUPFAM" id="SSF55073">
    <property type="entry name" value="Nucleotide cyclase"/>
    <property type="match status" value="1"/>
</dbReference>
<dbReference type="CDD" id="cd19920">
    <property type="entry name" value="REC_PA4781-like"/>
    <property type="match status" value="1"/>
</dbReference>
<dbReference type="Gene3D" id="3.30.70.270">
    <property type="match status" value="1"/>
</dbReference>
<evidence type="ECO:0000313" key="6">
    <source>
        <dbReference type="EMBL" id="OSM00209.1"/>
    </source>
</evidence>
<keyword evidence="3" id="KW-0597">Phosphoprotein</keyword>
<evidence type="ECO:0000259" key="4">
    <source>
        <dbReference type="PROSITE" id="PS50110"/>
    </source>
</evidence>
<dbReference type="GO" id="GO:0005886">
    <property type="term" value="C:plasma membrane"/>
    <property type="evidence" value="ECO:0007669"/>
    <property type="project" value="TreeGrafter"/>
</dbReference>
<dbReference type="Proteomes" id="UP000194003">
    <property type="component" value="Unassembled WGS sequence"/>
</dbReference>
<sequence length="305" mass="33621">MRKSRILIVDDELSNVHILQHLLHDAHTLLVARNGEQALELAARNPPDLILLDIVMPGMDGFEVCERLKADTRTQEIPVIFLTANSSVADEERGLSLGAIDYISKPFSPGIVRLRVSNHLQLKHQRDLLNELSNRDGLTGLANRRRFDEFFYDEWRRARRSGAPLSLVLMDVDHFKNYNDNYGHGQGDNCLRKVAQALADKTPRATDLAARYGGEEFVLALAQTDANGALKMAEQCRAAIESLGEAHDYSSAGPVVTVSVGALTCAPQEHPNITVEGMLKQVDDNLYAAKHAGRNRVVASLLAPA</sequence>
<dbReference type="AlphaFoldDB" id="A0A1Y2JZA9"/>
<dbReference type="FunFam" id="3.30.70.270:FF:000001">
    <property type="entry name" value="Diguanylate cyclase domain protein"/>
    <property type="match status" value="1"/>
</dbReference>
<dbReference type="GO" id="GO:0052621">
    <property type="term" value="F:diguanylate cyclase activity"/>
    <property type="evidence" value="ECO:0007669"/>
    <property type="project" value="UniProtKB-EC"/>
</dbReference>
<dbReference type="GO" id="GO:0000160">
    <property type="term" value="P:phosphorelay signal transduction system"/>
    <property type="evidence" value="ECO:0007669"/>
    <property type="project" value="InterPro"/>
</dbReference>
<feature type="domain" description="GGDEF" evidence="5">
    <location>
        <begin position="163"/>
        <end position="302"/>
    </location>
</feature>
<keyword evidence="7" id="KW-1185">Reference proteome</keyword>
<dbReference type="GO" id="GO:0043709">
    <property type="term" value="P:cell adhesion involved in single-species biofilm formation"/>
    <property type="evidence" value="ECO:0007669"/>
    <property type="project" value="TreeGrafter"/>
</dbReference>
<accession>A0A1Y2JZA9</accession>
<organism evidence="6 7">
    <name type="scientific">Magnetofaba australis IT-1</name>
    <dbReference type="NCBI Taxonomy" id="1434232"/>
    <lineage>
        <taxon>Bacteria</taxon>
        <taxon>Pseudomonadati</taxon>
        <taxon>Pseudomonadota</taxon>
        <taxon>Magnetococcia</taxon>
        <taxon>Magnetococcales</taxon>
        <taxon>Magnetococcaceae</taxon>
        <taxon>Magnetofaba</taxon>
    </lineage>
</organism>